<organism evidence="1 2">
    <name type="scientific">Stenotrophomonas phage Salva</name>
    <dbReference type="NCBI Taxonomy" id="2801524"/>
    <lineage>
        <taxon>Viruses</taxon>
        <taxon>Duplodnaviria</taxon>
        <taxon>Heunggongvirae</taxon>
        <taxon>Uroviricota</taxon>
        <taxon>Caudoviricetes</taxon>
        <taxon>Beaumontvirinae</taxon>
        <taxon>Salvavirus</taxon>
        <taxon>Salvavirus salva</taxon>
    </lineage>
</organism>
<dbReference type="Proteomes" id="UP000595272">
    <property type="component" value="Segment"/>
</dbReference>
<name>A0A8B6Q852_9CAUD</name>
<protein>
    <submittedName>
        <fullName evidence="1">Uncharacterized protein</fullName>
    </submittedName>
</protein>
<proteinExistence type="predicted"/>
<evidence type="ECO:0000313" key="2">
    <source>
        <dbReference type="Proteomes" id="UP000595272"/>
    </source>
</evidence>
<keyword evidence="2" id="KW-1185">Reference proteome</keyword>
<evidence type="ECO:0000313" key="1">
    <source>
        <dbReference type="EMBL" id="QQM18207.1"/>
    </source>
</evidence>
<dbReference type="EMBL" id="MW393850">
    <property type="protein sequence ID" value="QQM18207.1"/>
    <property type="molecule type" value="Genomic_DNA"/>
</dbReference>
<gene>
    <name evidence="1" type="ORF">CPT_Salva_043</name>
</gene>
<accession>A0A8B6Q852</accession>
<sequence length="125" mass="13611">MSQRHQKKYELAKRLIAKHGRAITLVVKGKPLDPEKPWLGIGKDVLIENIMAVFVPYQGSGFGETLESGGLLTGAKDVCLLTVPPEVDIGDVDSILDQGRSLGIEWREVLKPGEVRIIIGLGVNL</sequence>
<reference evidence="1 2" key="1">
    <citation type="submission" date="2020-12" db="EMBL/GenBank/DDBJ databases">
        <title>Complete genome sequence of Stenotrophomonas maltophilia phage Salva.</title>
        <authorList>
            <person name="Jefferson B."/>
            <person name="Yao G."/>
            <person name="Clark J."/>
            <person name="Le T."/>
            <person name="Young R."/>
            <person name="Gonzalez C."/>
            <person name="Liu M."/>
        </authorList>
    </citation>
    <scope>NUCLEOTIDE SEQUENCE [LARGE SCALE GENOMIC DNA]</scope>
</reference>